<dbReference type="EMBL" id="JBBWWQ010000014">
    <property type="protein sequence ID" value="KAK8930675.1"/>
    <property type="molecule type" value="Genomic_DNA"/>
</dbReference>
<reference evidence="1 2" key="1">
    <citation type="journal article" date="2022" name="Nat. Plants">
        <title>Genomes of leafy and leafless Platanthera orchids illuminate the evolution of mycoheterotrophy.</title>
        <authorList>
            <person name="Li M.H."/>
            <person name="Liu K.W."/>
            <person name="Li Z."/>
            <person name="Lu H.C."/>
            <person name="Ye Q.L."/>
            <person name="Zhang D."/>
            <person name="Wang J.Y."/>
            <person name="Li Y.F."/>
            <person name="Zhong Z.M."/>
            <person name="Liu X."/>
            <person name="Yu X."/>
            <person name="Liu D.K."/>
            <person name="Tu X.D."/>
            <person name="Liu B."/>
            <person name="Hao Y."/>
            <person name="Liao X.Y."/>
            <person name="Jiang Y.T."/>
            <person name="Sun W.H."/>
            <person name="Chen J."/>
            <person name="Chen Y.Q."/>
            <person name="Ai Y."/>
            <person name="Zhai J.W."/>
            <person name="Wu S.S."/>
            <person name="Zhou Z."/>
            <person name="Hsiao Y.Y."/>
            <person name="Wu W.L."/>
            <person name="Chen Y.Y."/>
            <person name="Lin Y.F."/>
            <person name="Hsu J.L."/>
            <person name="Li C.Y."/>
            <person name="Wang Z.W."/>
            <person name="Zhao X."/>
            <person name="Zhong W.Y."/>
            <person name="Ma X.K."/>
            <person name="Ma L."/>
            <person name="Huang J."/>
            <person name="Chen G.Z."/>
            <person name="Huang M.Z."/>
            <person name="Huang L."/>
            <person name="Peng D.H."/>
            <person name="Luo Y.B."/>
            <person name="Zou S.Q."/>
            <person name="Chen S.P."/>
            <person name="Lan S."/>
            <person name="Tsai W.C."/>
            <person name="Van de Peer Y."/>
            <person name="Liu Z.J."/>
        </authorList>
    </citation>
    <scope>NUCLEOTIDE SEQUENCE [LARGE SCALE GENOMIC DNA]</scope>
    <source>
        <strain evidence="1">Lor287</strain>
    </source>
</reference>
<proteinExistence type="predicted"/>
<accession>A0AAP0B6H8</accession>
<sequence>MRGYELGIKKEFVGMAYRALGLGKGSIIMNLRKCAHPIVTVVHICEATLTKRLIEFENTESGSLTNFDSFLKDFKCLKAVVIEMMEGVMMRDESNPRWDHTYQRRLHRPYFSSPPPEALRQILRPLTRRAATHSIMEARPSP</sequence>
<evidence type="ECO:0000313" key="2">
    <source>
        <dbReference type="Proteomes" id="UP001418222"/>
    </source>
</evidence>
<dbReference type="AlphaFoldDB" id="A0AAP0B6H8"/>
<keyword evidence="2" id="KW-1185">Reference proteome</keyword>
<name>A0AAP0B6H8_9ASPA</name>
<gene>
    <name evidence="1" type="ORF">KSP39_PZI016530</name>
</gene>
<protein>
    <submittedName>
        <fullName evidence="1">Uncharacterized protein</fullName>
    </submittedName>
</protein>
<comment type="caution">
    <text evidence="1">The sequence shown here is derived from an EMBL/GenBank/DDBJ whole genome shotgun (WGS) entry which is preliminary data.</text>
</comment>
<dbReference type="Proteomes" id="UP001418222">
    <property type="component" value="Unassembled WGS sequence"/>
</dbReference>
<evidence type="ECO:0000313" key="1">
    <source>
        <dbReference type="EMBL" id="KAK8930675.1"/>
    </source>
</evidence>
<organism evidence="1 2">
    <name type="scientific">Platanthera zijinensis</name>
    <dbReference type="NCBI Taxonomy" id="2320716"/>
    <lineage>
        <taxon>Eukaryota</taxon>
        <taxon>Viridiplantae</taxon>
        <taxon>Streptophyta</taxon>
        <taxon>Embryophyta</taxon>
        <taxon>Tracheophyta</taxon>
        <taxon>Spermatophyta</taxon>
        <taxon>Magnoliopsida</taxon>
        <taxon>Liliopsida</taxon>
        <taxon>Asparagales</taxon>
        <taxon>Orchidaceae</taxon>
        <taxon>Orchidoideae</taxon>
        <taxon>Orchideae</taxon>
        <taxon>Orchidinae</taxon>
        <taxon>Platanthera</taxon>
    </lineage>
</organism>